<accession>A0A8J2BNP3</accession>
<dbReference type="Proteomes" id="UP000663859">
    <property type="component" value="Unassembled WGS sequence"/>
</dbReference>
<proteinExistence type="predicted"/>
<sequence length="110" mass="12455">MHGWVPIGEDLGSWRVGALGDLGAALRKLRLNLVPSQRPKRANWFGTDGRRNSSWRSIGHWLRIEWVTGYREDAINQFHQEVGCASEEWVVTARRSTCATGSWSTEICDS</sequence>
<reference evidence="1" key="1">
    <citation type="submission" date="2021-02" db="EMBL/GenBank/DDBJ databases">
        <authorList>
            <person name="Cremers G."/>
            <person name="Picone N."/>
        </authorList>
    </citation>
    <scope>NUCLEOTIDE SEQUENCE</scope>
    <source>
        <strain evidence="1">PQ17</strain>
    </source>
</reference>
<organism evidence="1 2">
    <name type="scientific">Candidatus Methylacidithermus pantelleriae</name>
    <dbReference type="NCBI Taxonomy" id="2744239"/>
    <lineage>
        <taxon>Bacteria</taxon>
        <taxon>Pseudomonadati</taxon>
        <taxon>Verrucomicrobiota</taxon>
        <taxon>Methylacidiphilae</taxon>
        <taxon>Methylacidiphilales</taxon>
        <taxon>Methylacidiphilaceae</taxon>
        <taxon>Candidatus Methylacidithermus</taxon>
    </lineage>
</organism>
<evidence type="ECO:0000313" key="1">
    <source>
        <dbReference type="EMBL" id="CAF0694440.1"/>
    </source>
</evidence>
<protein>
    <submittedName>
        <fullName evidence="1">Uncharacterized protein</fullName>
    </submittedName>
</protein>
<name>A0A8J2BNP3_9BACT</name>
<dbReference type="AlphaFoldDB" id="A0A8J2BNP3"/>
<comment type="caution">
    <text evidence="1">The sequence shown here is derived from an EMBL/GenBank/DDBJ whole genome shotgun (WGS) entry which is preliminary data.</text>
</comment>
<evidence type="ECO:0000313" key="2">
    <source>
        <dbReference type="Proteomes" id="UP000663859"/>
    </source>
</evidence>
<dbReference type="EMBL" id="CAJNOB010000008">
    <property type="protein sequence ID" value="CAF0694440.1"/>
    <property type="molecule type" value="Genomic_DNA"/>
</dbReference>
<keyword evidence="2" id="KW-1185">Reference proteome</keyword>
<gene>
    <name evidence="1" type="ORF">MPNT_160054</name>
</gene>